<name>A0A8T0J8W8_CERPU</name>
<gene>
    <name evidence="2" type="ORF">KC19_1G164000</name>
</gene>
<dbReference type="EMBL" id="CM026421">
    <property type="protein sequence ID" value="KAG0591288.1"/>
    <property type="molecule type" value="Genomic_DNA"/>
</dbReference>
<comment type="caution">
    <text evidence="2">The sequence shown here is derived from an EMBL/GenBank/DDBJ whole genome shotgun (WGS) entry which is preliminary data.</text>
</comment>
<dbReference type="Proteomes" id="UP000822688">
    <property type="component" value="Chromosome 1"/>
</dbReference>
<protein>
    <submittedName>
        <fullName evidence="2">Uncharacterized protein</fullName>
    </submittedName>
</protein>
<proteinExistence type="predicted"/>
<feature type="compositionally biased region" description="Basic and acidic residues" evidence="1">
    <location>
        <begin position="200"/>
        <end position="211"/>
    </location>
</feature>
<dbReference type="AlphaFoldDB" id="A0A8T0J8W8"/>
<accession>A0A8T0J8W8</accession>
<feature type="region of interest" description="Disordered" evidence="1">
    <location>
        <begin position="158"/>
        <end position="222"/>
    </location>
</feature>
<reference evidence="2" key="1">
    <citation type="submission" date="2020-06" db="EMBL/GenBank/DDBJ databases">
        <title>WGS assembly of Ceratodon purpureus strain R40.</title>
        <authorList>
            <person name="Carey S.B."/>
            <person name="Jenkins J."/>
            <person name="Shu S."/>
            <person name="Lovell J.T."/>
            <person name="Sreedasyam A."/>
            <person name="Maumus F."/>
            <person name="Tiley G.P."/>
            <person name="Fernandez-Pozo N."/>
            <person name="Barry K."/>
            <person name="Chen C."/>
            <person name="Wang M."/>
            <person name="Lipzen A."/>
            <person name="Daum C."/>
            <person name="Saski C.A."/>
            <person name="Payton A.C."/>
            <person name="Mcbreen J.C."/>
            <person name="Conrad R.E."/>
            <person name="Kollar L.M."/>
            <person name="Olsson S."/>
            <person name="Huttunen S."/>
            <person name="Landis J.B."/>
            <person name="Wickett N.J."/>
            <person name="Johnson M.G."/>
            <person name="Rensing S.A."/>
            <person name="Grimwood J."/>
            <person name="Schmutz J."/>
            <person name="Mcdaniel S.F."/>
        </authorList>
    </citation>
    <scope>NUCLEOTIDE SEQUENCE</scope>
    <source>
        <strain evidence="2">R40</strain>
    </source>
</reference>
<evidence type="ECO:0000256" key="1">
    <source>
        <dbReference type="SAM" id="MobiDB-lite"/>
    </source>
</evidence>
<organism evidence="2 3">
    <name type="scientific">Ceratodon purpureus</name>
    <name type="common">Fire moss</name>
    <name type="synonym">Dicranum purpureum</name>
    <dbReference type="NCBI Taxonomy" id="3225"/>
    <lineage>
        <taxon>Eukaryota</taxon>
        <taxon>Viridiplantae</taxon>
        <taxon>Streptophyta</taxon>
        <taxon>Embryophyta</taxon>
        <taxon>Bryophyta</taxon>
        <taxon>Bryophytina</taxon>
        <taxon>Bryopsida</taxon>
        <taxon>Dicranidae</taxon>
        <taxon>Pseudoditrichales</taxon>
        <taxon>Ditrichaceae</taxon>
        <taxon>Ceratodon</taxon>
    </lineage>
</organism>
<keyword evidence="3" id="KW-1185">Reference proteome</keyword>
<sequence length="309" mass="35181">MLLSKKLDPAIGQINKQPPHVVKEIADWIQHTWEYSTPIQFEVVKEVIARGVTLRRAELKQRITRREPKPEDVSDRTWRSLSRELENPATKVKSLNCSRANAARINFGRTGPSGEVGVREKLRRRLRRSPEPHEVDFEMARDKGYGGRSKRLRIENSDMEGRGKAVASGSRWTLGSEERDFSDEPQQGTAEYESEPMLPEIRDLNDGRGEGTRINSAPPGSLLESRIPDEQILTNPFVLKLMERIAALERRVQPTPLQQEAIPSAATTERSLPNMSDDWVDRGSIPVVTRSEEVNIEHEMIQVCEIRFT</sequence>
<evidence type="ECO:0000313" key="2">
    <source>
        <dbReference type="EMBL" id="KAG0591288.1"/>
    </source>
</evidence>
<evidence type="ECO:0000313" key="3">
    <source>
        <dbReference type="Proteomes" id="UP000822688"/>
    </source>
</evidence>